<keyword evidence="4" id="KW-0949">S-adenosyl-L-methionine</keyword>
<dbReference type="PANTHER" id="PTHR23068:SF25">
    <property type="entry name" value="DNA (CYTOSINE-5)-METHYLTRANSFERASE DRM2"/>
    <property type="match status" value="1"/>
</dbReference>
<dbReference type="PANTHER" id="PTHR23068">
    <property type="entry name" value="DNA CYTOSINE-5- -METHYLTRANSFERASE 3-RELATED"/>
    <property type="match status" value="1"/>
</dbReference>
<dbReference type="PROSITE" id="PS50812">
    <property type="entry name" value="PWWP"/>
    <property type="match status" value="1"/>
</dbReference>
<dbReference type="InterPro" id="IPR029063">
    <property type="entry name" value="SAM-dependent_MTases_sf"/>
</dbReference>
<dbReference type="InterPro" id="IPR050390">
    <property type="entry name" value="C5-Methyltransferase"/>
</dbReference>
<keyword evidence="3" id="KW-0808">Transferase</keyword>
<accession>A0ABY7E6H2</accession>
<evidence type="ECO:0000256" key="3">
    <source>
        <dbReference type="ARBA" id="ARBA00022679"/>
    </source>
</evidence>
<gene>
    <name evidence="6" type="ORF">MAR_019761</name>
</gene>
<dbReference type="SUPFAM" id="SSF53335">
    <property type="entry name" value="S-adenosyl-L-methionine-dependent methyltransferases"/>
    <property type="match status" value="1"/>
</dbReference>
<evidence type="ECO:0000256" key="2">
    <source>
        <dbReference type="ARBA" id="ARBA00022603"/>
    </source>
</evidence>
<dbReference type="EC" id="2.1.1.37" evidence="1"/>
<dbReference type="InterPro" id="IPR018117">
    <property type="entry name" value="C5_DNA_meth_AS"/>
</dbReference>
<dbReference type="PROSITE" id="PS00094">
    <property type="entry name" value="C5_MTASE_1"/>
    <property type="match status" value="1"/>
</dbReference>
<dbReference type="EMBL" id="CP111016">
    <property type="protein sequence ID" value="WAR04392.1"/>
    <property type="molecule type" value="Genomic_DNA"/>
</dbReference>
<name>A0ABY7E6H2_MYAAR</name>
<evidence type="ECO:0000313" key="7">
    <source>
        <dbReference type="Proteomes" id="UP001164746"/>
    </source>
</evidence>
<dbReference type="Gene3D" id="2.30.30.140">
    <property type="match status" value="1"/>
</dbReference>
<feature type="domain" description="PWWP" evidence="5">
    <location>
        <begin position="46"/>
        <end position="97"/>
    </location>
</feature>
<dbReference type="Proteomes" id="UP001164746">
    <property type="component" value="Chromosome 5"/>
</dbReference>
<evidence type="ECO:0000256" key="1">
    <source>
        <dbReference type="ARBA" id="ARBA00011975"/>
    </source>
</evidence>
<evidence type="ECO:0000256" key="4">
    <source>
        <dbReference type="ARBA" id="ARBA00022691"/>
    </source>
</evidence>
<proteinExistence type="predicted"/>
<dbReference type="InterPro" id="IPR001525">
    <property type="entry name" value="C5_MeTfrase"/>
</dbReference>
<evidence type="ECO:0000259" key="5">
    <source>
        <dbReference type="PROSITE" id="PS50812"/>
    </source>
</evidence>
<reference evidence="6" key="1">
    <citation type="submission" date="2022-11" db="EMBL/GenBank/DDBJ databases">
        <title>Centuries of genome instability and evolution in soft-shell clam transmissible cancer (bioRxiv).</title>
        <authorList>
            <person name="Hart S.F.M."/>
            <person name="Yonemitsu M.A."/>
            <person name="Giersch R.M."/>
            <person name="Beal B.F."/>
            <person name="Arriagada G."/>
            <person name="Davis B.W."/>
            <person name="Ostrander E.A."/>
            <person name="Goff S.P."/>
            <person name="Metzger M.J."/>
        </authorList>
    </citation>
    <scope>NUCLEOTIDE SEQUENCE</scope>
    <source>
        <strain evidence="6">MELC-2E11</strain>
        <tissue evidence="6">Siphon/mantle</tissue>
    </source>
</reference>
<dbReference type="Pfam" id="PF00145">
    <property type="entry name" value="DNA_methylase"/>
    <property type="match status" value="1"/>
</dbReference>
<keyword evidence="7" id="KW-1185">Reference proteome</keyword>
<dbReference type="Gene3D" id="3.40.50.150">
    <property type="entry name" value="Vaccinia Virus protein VP39"/>
    <property type="match status" value="1"/>
</dbReference>
<evidence type="ECO:0000313" key="6">
    <source>
        <dbReference type="EMBL" id="WAR04392.1"/>
    </source>
</evidence>
<organism evidence="6 7">
    <name type="scientific">Mya arenaria</name>
    <name type="common">Soft-shell clam</name>
    <dbReference type="NCBI Taxonomy" id="6604"/>
    <lineage>
        <taxon>Eukaryota</taxon>
        <taxon>Metazoa</taxon>
        <taxon>Spiralia</taxon>
        <taxon>Lophotrochozoa</taxon>
        <taxon>Mollusca</taxon>
        <taxon>Bivalvia</taxon>
        <taxon>Autobranchia</taxon>
        <taxon>Heteroconchia</taxon>
        <taxon>Euheterodonta</taxon>
        <taxon>Imparidentia</taxon>
        <taxon>Neoheterodontei</taxon>
        <taxon>Myida</taxon>
        <taxon>Myoidea</taxon>
        <taxon>Myidae</taxon>
        <taxon>Mya</taxon>
    </lineage>
</organism>
<dbReference type="InterPro" id="IPR000313">
    <property type="entry name" value="PWWP_dom"/>
</dbReference>
<keyword evidence="2" id="KW-0489">Methyltransferase</keyword>
<dbReference type="SUPFAM" id="SSF63748">
    <property type="entry name" value="Tudor/PWWP/MBT"/>
    <property type="match status" value="1"/>
</dbReference>
<sequence>MTTKDVPSLRKRAKVDYVATKILSFGATEKGIGKGPSKPEKAYLEEGRMVWGVFGKGRWWPAVVVSGRSVGKGDRSGWVWLYWLSDRRVSQLLGERSELEVPASNDLQQWALTEGLDILTSELVNTSNDFHFPEYIIEDLQKISRWLDPDGNTISVSKTETLHKSDKSVSKRDNQIVQQVAVNSLDPNLKENNLSGDCKDLDYLTSGARRKLRVLSLFDGIGTGRLALDLLGLDVELYVASEINPDAMAVSSYHHNVTQLGDVWGINKDKLRELCPIDLVLGGPPCNDLSIVNPLRKGFNGSGILVVRFVSLLRDVEALCKGSNHVFWLMENTAHMPNQYKEMVCHIIGMEPAIWDAKHFTGQRRARCFWGNLPGMYRLFGFPTHYTDVAVGSRNGSTRSAEARPEKSVVDTRPLVKSVAETRPDVKSFTEVRPLANSFAETLPLVKSVLDGLLNVEGMYPVLDISMDDNSAYLHVIWKGFASPEQKFIAVDTETTVPFCHVHQRLITQIEQVVLGRTSPSCQSEARYKSHTSLYQACGDISGPRICALLQLQIKVPSQTNITFTTEYLSLVADQASLGGGCS</sequence>
<protein>
    <recommendedName>
        <fullName evidence="1">DNA (cytosine-5-)-methyltransferase</fullName>
        <ecNumber evidence="1">2.1.1.37</ecNumber>
    </recommendedName>
</protein>